<evidence type="ECO:0000256" key="3">
    <source>
        <dbReference type="ARBA" id="ARBA00022679"/>
    </source>
</evidence>
<evidence type="ECO:0000259" key="7">
    <source>
        <dbReference type="PROSITE" id="PS50405"/>
    </source>
</evidence>
<evidence type="ECO:0000313" key="8">
    <source>
        <dbReference type="EMBL" id="PWY89825.1"/>
    </source>
</evidence>
<dbReference type="PANTHER" id="PTHR44051">
    <property type="entry name" value="GLUTATHIONE S-TRANSFERASE-RELATED"/>
    <property type="match status" value="1"/>
</dbReference>
<evidence type="ECO:0000259" key="6">
    <source>
        <dbReference type="PROSITE" id="PS50404"/>
    </source>
</evidence>
<organism evidence="8 9">
    <name type="scientific">Aspergillus heteromorphus CBS 117.55</name>
    <dbReference type="NCBI Taxonomy" id="1448321"/>
    <lineage>
        <taxon>Eukaryota</taxon>
        <taxon>Fungi</taxon>
        <taxon>Dikarya</taxon>
        <taxon>Ascomycota</taxon>
        <taxon>Pezizomycotina</taxon>
        <taxon>Eurotiomycetes</taxon>
        <taxon>Eurotiomycetidae</taxon>
        <taxon>Eurotiales</taxon>
        <taxon>Aspergillaceae</taxon>
        <taxon>Aspergillus</taxon>
        <taxon>Aspergillus subgen. Circumdati</taxon>
    </lineage>
</organism>
<protein>
    <recommendedName>
        <fullName evidence="2">glutathione transferase</fullName>
        <ecNumber evidence="2">2.5.1.18</ecNumber>
    </recommendedName>
</protein>
<name>A0A317WUR9_9EURO</name>
<feature type="domain" description="GST N-terminal" evidence="6">
    <location>
        <begin position="3"/>
        <end position="84"/>
    </location>
</feature>
<dbReference type="Proteomes" id="UP000247233">
    <property type="component" value="Unassembled WGS sequence"/>
</dbReference>
<dbReference type="Pfam" id="PF00043">
    <property type="entry name" value="GST_C"/>
    <property type="match status" value="1"/>
</dbReference>
<dbReference type="InterPro" id="IPR004045">
    <property type="entry name" value="Glutathione_S-Trfase_N"/>
</dbReference>
<dbReference type="VEuPathDB" id="FungiDB:BO70DRAFT_384862"/>
<feature type="region of interest" description="Disordered" evidence="5">
    <location>
        <begin position="224"/>
        <end position="245"/>
    </location>
</feature>
<dbReference type="Pfam" id="PF13409">
    <property type="entry name" value="GST_N_2"/>
    <property type="match status" value="1"/>
</dbReference>
<dbReference type="AlphaFoldDB" id="A0A317WUR9"/>
<dbReference type="Gene3D" id="1.20.1050.130">
    <property type="match status" value="1"/>
</dbReference>
<evidence type="ECO:0000256" key="5">
    <source>
        <dbReference type="SAM" id="MobiDB-lite"/>
    </source>
</evidence>
<evidence type="ECO:0000313" key="9">
    <source>
        <dbReference type="Proteomes" id="UP000247233"/>
    </source>
</evidence>
<feature type="domain" description="GST C-terminal" evidence="7">
    <location>
        <begin position="90"/>
        <end position="224"/>
    </location>
</feature>
<keyword evidence="3 8" id="KW-0808">Transferase</keyword>
<dbReference type="InterPro" id="IPR036249">
    <property type="entry name" value="Thioredoxin-like_sf"/>
</dbReference>
<dbReference type="GeneID" id="37067922"/>
<evidence type="ECO:0000256" key="1">
    <source>
        <dbReference type="ARBA" id="ARBA00007409"/>
    </source>
</evidence>
<dbReference type="SUPFAM" id="SSF52833">
    <property type="entry name" value="Thioredoxin-like"/>
    <property type="match status" value="1"/>
</dbReference>
<dbReference type="STRING" id="1448321.A0A317WUR9"/>
<keyword evidence="9" id="KW-1185">Reference proteome</keyword>
<dbReference type="PROSITE" id="PS50405">
    <property type="entry name" value="GST_CTER"/>
    <property type="match status" value="1"/>
</dbReference>
<evidence type="ECO:0000256" key="4">
    <source>
        <dbReference type="ARBA" id="ARBA00047960"/>
    </source>
</evidence>
<dbReference type="SFLD" id="SFLDS00019">
    <property type="entry name" value="Glutathione_Transferase_(cytos"/>
    <property type="match status" value="1"/>
</dbReference>
<dbReference type="PROSITE" id="PS50404">
    <property type="entry name" value="GST_NTER"/>
    <property type="match status" value="1"/>
</dbReference>
<dbReference type="EC" id="2.5.1.18" evidence="2"/>
<dbReference type="InterPro" id="IPR036282">
    <property type="entry name" value="Glutathione-S-Trfase_C_sf"/>
</dbReference>
<sequence>MSQPITVWLTTSDPDSWKVITILEELTVPYKIKPLSLNEVKQAPFTIINPTGSVPAIHDPNTNLTLWQSNSIIQYLITTYDTHHLLTYDTLPETHLLNQYLHFQGSTQGPNFENCGLFSIHHPTHLPSAIAHYTAEVHRTLGALNTILEKRDWLVGEKCTYVDLAFLPWNAQVKTLVPDTAEEAKSYPWVERWQERMEGREAWRRVLKIYTDLLGNDVEKDGPYQSAVTPLRPLKSGTKRSHTIL</sequence>
<dbReference type="InterPro" id="IPR004046">
    <property type="entry name" value="GST_C"/>
</dbReference>
<comment type="caution">
    <text evidence="8">The sequence shown here is derived from an EMBL/GenBank/DDBJ whole genome shotgun (WGS) entry which is preliminary data.</text>
</comment>
<accession>A0A317WUR9</accession>
<comment type="similarity">
    <text evidence="1">Belongs to the GST superfamily.</text>
</comment>
<comment type="catalytic activity">
    <reaction evidence="4">
        <text>RX + glutathione = an S-substituted glutathione + a halide anion + H(+)</text>
        <dbReference type="Rhea" id="RHEA:16437"/>
        <dbReference type="ChEBI" id="CHEBI:15378"/>
        <dbReference type="ChEBI" id="CHEBI:16042"/>
        <dbReference type="ChEBI" id="CHEBI:17792"/>
        <dbReference type="ChEBI" id="CHEBI:57925"/>
        <dbReference type="ChEBI" id="CHEBI:90779"/>
        <dbReference type="EC" id="2.5.1.18"/>
    </reaction>
</comment>
<evidence type="ECO:0000256" key="2">
    <source>
        <dbReference type="ARBA" id="ARBA00012452"/>
    </source>
</evidence>
<dbReference type="PANTHER" id="PTHR44051:SF20">
    <property type="entry name" value="GLUTATHIONE TRANSFERASE 1 (EUROFUNG)"/>
    <property type="match status" value="1"/>
</dbReference>
<dbReference type="EMBL" id="MSFL01000003">
    <property type="protein sequence ID" value="PWY89825.1"/>
    <property type="molecule type" value="Genomic_DNA"/>
</dbReference>
<gene>
    <name evidence="8" type="ORF">BO70DRAFT_384862</name>
</gene>
<proteinExistence type="inferred from homology"/>
<dbReference type="SUPFAM" id="SSF47616">
    <property type="entry name" value="GST C-terminal domain-like"/>
    <property type="match status" value="1"/>
</dbReference>
<dbReference type="RefSeq" id="XP_025402656.1">
    <property type="nucleotide sequence ID" value="XM_025545685.1"/>
</dbReference>
<dbReference type="GO" id="GO:0004364">
    <property type="term" value="F:glutathione transferase activity"/>
    <property type="evidence" value="ECO:0007669"/>
    <property type="project" value="UniProtKB-EC"/>
</dbReference>
<dbReference type="InterPro" id="IPR040079">
    <property type="entry name" value="Glutathione_S-Trfase"/>
</dbReference>
<dbReference type="OrthoDB" id="422574at2759"/>
<dbReference type="SFLD" id="SFLDG00358">
    <property type="entry name" value="Main_(cytGST)"/>
    <property type="match status" value="1"/>
</dbReference>
<dbReference type="InterPro" id="IPR010987">
    <property type="entry name" value="Glutathione-S-Trfase_C-like"/>
</dbReference>
<reference evidence="8 9" key="1">
    <citation type="submission" date="2016-12" db="EMBL/GenBank/DDBJ databases">
        <title>The genomes of Aspergillus section Nigri reveals drivers in fungal speciation.</title>
        <authorList>
            <consortium name="DOE Joint Genome Institute"/>
            <person name="Vesth T.C."/>
            <person name="Nybo J."/>
            <person name="Theobald S."/>
            <person name="Brandl J."/>
            <person name="Frisvad J.C."/>
            <person name="Nielsen K.F."/>
            <person name="Lyhne E.K."/>
            <person name="Kogle M.E."/>
            <person name="Kuo A."/>
            <person name="Riley R."/>
            <person name="Clum A."/>
            <person name="Nolan M."/>
            <person name="Lipzen A."/>
            <person name="Salamov A."/>
            <person name="Henrissat B."/>
            <person name="Wiebenga A."/>
            <person name="De Vries R.P."/>
            <person name="Grigoriev I.V."/>
            <person name="Mortensen U.H."/>
            <person name="Andersen M.R."/>
            <person name="Baker S.E."/>
        </authorList>
    </citation>
    <scope>NUCLEOTIDE SEQUENCE [LARGE SCALE GENOMIC DNA]</scope>
    <source>
        <strain evidence="8 9">CBS 117.55</strain>
    </source>
</reference>